<protein>
    <submittedName>
        <fullName evidence="1">Uncharacterized protein</fullName>
    </submittedName>
</protein>
<keyword evidence="2" id="KW-1185">Reference proteome</keyword>
<dbReference type="AlphaFoldDB" id="A0A2G5VLA7"/>
<sequence>MTDIMRKMEKNGNLKTRLSNKETYTIYHRAGFTRRAYNDLCSFLTDNLSVSPFPYIYIVRQDERVHASRDLFNVRIIPKHSGNGSRDVVVVELKKLKEIVVTKLEKMAEMGTLTFDEATGRKIWFCISSK</sequence>
<gene>
    <name evidence="1" type="primary">Cnig_chr_I.g2551</name>
    <name evidence="1" type="ORF">B9Z55_002551</name>
</gene>
<evidence type="ECO:0000313" key="1">
    <source>
        <dbReference type="EMBL" id="PIC52451.1"/>
    </source>
</evidence>
<proteinExistence type="predicted"/>
<dbReference type="InterPro" id="IPR009689">
    <property type="entry name" value="DUF1280"/>
</dbReference>
<dbReference type="EMBL" id="PDUG01000001">
    <property type="protein sequence ID" value="PIC52451.1"/>
    <property type="molecule type" value="Genomic_DNA"/>
</dbReference>
<evidence type="ECO:0000313" key="2">
    <source>
        <dbReference type="Proteomes" id="UP000230233"/>
    </source>
</evidence>
<accession>A0A2G5VLA7</accession>
<dbReference type="Proteomes" id="UP000230233">
    <property type="component" value="Chromosome I"/>
</dbReference>
<dbReference type="Pfam" id="PF06918">
    <property type="entry name" value="DUF1280"/>
    <property type="match status" value="1"/>
</dbReference>
<organism evidence="1 2">
    <name type="scientific">Caenorhabditis nigoni</name>
    <dbReference type="NCBI Taxonomy" id="1611254"/>
    <lineage>
        <taxon>Eukaryota</taxon>
        <taxon>Metazoa</taxon>
        <taxon>Ecdysozoa</taxon>
        <taxon>Nematoda</taxon>
        <taxon>Chromadorea</taxon>
        <taxon>Rhabditida</taxon>
        <taxon>Rhabditina</taxon>
        <taxon>Rhabditomorpha</taxon>
        <taxon>Rhabditoidea</taxon>
        <taxon>Rhabditidae</taxon>
        <taxon>Peloderinae</taxon>
        <taxon>Caenorhabditis</taxon>
    </lineage>
</organism>
<comment type="caution">
    <text evidence="1">The sequence shown here is derived from an EMBL/GenBank/DDBJ whole genome shotgun (WGS) entry which is preliminary data.</text>
</comment>
<reference evidence="2" key="1">
    <citation type="submission" date="2017-10" db="EMBL/GenBank/DDBJ databases">
        <title>Rapid genome shrinkage in a self-fertile nematode reveals novel sperm competition proteins.</title>
        <authorList>
            <person name="Yin D."/>
            <person name="Schwarz E.M."/>
            <person name="Thomas C.G."/>
            <person name="Felde R.L."/>
            <person name="Korf I.F."/>
            <person name="Cutter A.D."/>
            <person name="Schartner C.M."/>
            <person name="Ralston E.J."/>
            <person name="Meyer B.J."/>
            <person name="Haag E.S."/>
        </authorList>
    </citation>
    <scope>NUCLEOTIDE SEQUENCE [LARGE SCALE GENOMIC DNA]</scope>
    <source>
        <strain evidence="2">JU1422</strain>
    </source>
</reference>
<name>A0A2G5VLA7_9PELO</name>